<reference evidence="1" key="1">
    <citation type="submission" date="2022-10" db="EMBL/GenBank/DDBJ databases">
        <title>The complete genomes of actinobacterial strains from the NBC collection.</title>
        <authorList>
            <person name="Joergensen T.S."/>
            <person name="Alvarez Arevalo M."/>
            <person name="Sterndorff E.B."/>
            <person name="Faurdal D."/>
            <person name="Vuksanovic O."/>
            <person name="Mourched A.-S."/>
            <person name="Charusanti P."/>
            <person name="Shaw S."/>
            <person name="Blin K."/>
            <person name="Weber T."/>
        </authorList>
    </citation>
    <scope>NUCLEOTIDE SEQUENCE</scope>
    <source>
        <strain evidence="1">NBC_00119</strain>
    </source>
</reference>
<sequence length="78" mass="8327">MRDIVLALAAPLLICASGIYAACDIWRRRQHPAPDPSSQAGRRIAAERAVADAEAIVADRYAILAEAERSAARLGGQQ</sequence>
<name>A0AAU1UDA1_9ACTN</name>
<evidence type="ECO:0000313" key="1">
    <source>
        <dbReference type="EMBL" id="WTS15881.1"/>
    </source>
</evidence>
<accession>A0AAU1UDA1</accession>
<dbReference type="AlphaFoldDB" id="A0AAU1UDA1"/>
<dbReference type="EMBL" id="CP108195">
    <property type="protein sequence ID" value="WTS15881.1"/>
    <property type="molecule type" value="Genomic_DNA"/>
</dbReference>
<protein>
    <submittedName>
        <fullName evidence="1">Uncharacterized protein</fullName>
    </submittedName>
</protein>
<gene>
    <name evidence="1" type="ORF">OHU69_35445</name>
</gene>
<proteinExistence type="predicted"/>
<organism evidence="1">
    <name type="scientific">Streptomyces sp. NBC_00119</name>
    <dbReference type="NCBI Taxonomy" id="2975659"/>
    <lineage>
        <taxon>Bacteria</taxon>
        <taxon>Bacillati</taxon>
        <taxon>Actinomycetota</taxon>
        <taxon>Actinomycetes</taxon>
        <taxon>Kitasatosporales</taxon>
        <taxon>Streptomycetaceae</taxon>
        <taxon>Streptomyces</taxon>
    </lineage>
</organism>